<dbReference type="AlphaFoldDB" id="A0A644SZZ1"/>
<comment type="caution">
    <text evidence="1">The sequence shown here is derived from an EMBL/GenBank/DDBJ whole genome shotgun (WGS) entry which is preliminary data.</text>
</comment>
<proteinExistence type="predicted"/>
<evidence type="ECO:0000313" key="1">
    <source>
        <dbReference type="EMBL" id="MPL60213.1"/>
    </source>
</evidence>
<organism evidence="1">
    <name type="scientific">bioreactor metagenome</name>
    <dbReference type="NCBI Taxonomy" id="1076179"/>
    <lineage>
        <taxon>unclassified sequences</taxon>
        <taxon>metagenomes</taxon>
        <taxon>ecological metagenomes</taxon>
    </lineage>
</organism>
<gene>
    <name evidence="1" type="ORF">SDC9_05771</name>
</gene>
<protein>
    <submittedName>
        <fullName evidence="1">Uncharacterized protein</fullName>
    </submittedName>
</protein>
<reference evidence="1" key="1">
    <citation type="submission" date="2019-08" db="EMBL/GenBank/DDBJ databases">
        <authorList>
            <person name="Kucharzyk K."/>
            <person name="Murdoch R.W."/>
            <person name="Higgins S."/>
            <person name="Loffler F."/>
        </authorList>
    </citation>
    <scope>NUCLEOTIDE SEQUENCE</scope>
</reference>
<dbReference type="EMBL" id="VSSQ01000011">
    <property type="protein sequence ID" value="MPL60213.1"/>
    <property type="molecule type" value="Genomic_DNA"/>
</dbReference>
<accession>A0A644SZZ1</accession>
<name>A0A644SZZ1_9ZZZZ</name>
<sequence length="79" mass="8678">MGAVFGFKGLRPDRNAKIHVDQAGPRYLTASGTNAIYHSAAQINIFSVNLLQGLFLNKDFAPRTRKTVFFTTGVDSFCP</sequence>